<organism evidence="1 2">
    <name type="scientific">Pedobacter petrophilus</name>
    <dbReference type="NCBI Taxonomy" id="1908241"/>
    <lineage>
        <taxon>Bacteria</taxon>
        <taxon>Pseudomonadati</taxon>
        <taxon>Bacteroidota</taxon>
        <taxon>Sphingobacteriia</taxon>
        <taxon>Sphingobacteriales</taxon>
        <taxon>Sphingobacteriaceae</taxon>
        <taxon>Pedobacter</taxon>
    </lineage>
</organism>
<protein>
    <submittedName>
        <fullName evidence="1">Helix-turn-helix domain-containing protein</fullName>
    </submittedName>
</protein>
<proteinExistence type="predicted"/>
<dbReference type="Proteomes" id="UP000487757">
    <property type="component" value="Unassembled WGS sequence"/>
</dbReference>
<accession>A0A7K0G0L0</accession>
<dbReference type="AlphaFoldDB" id="A0A7K0G0L0"/>
<dbReference type="RefSeq" id="WP_154281762.1">
    <property type="nucleotide sequence ID" value="NZ_JBHUJQ010000001.1"/>
</dbReference>
<evidence type="ECO:0000313" key="1">
    <source>
        <dbReference type="EMBL" id="MRX77387.1"/>
    </source>
</evidence>
<dbReference type="OrthoDB" id="1163801at2"/>
<sequence>MKLLEYIDRIRIIHKLIKESHTGVPENFAKRLSISTSRLYVVLDELKLMGAPIEYSRQLQTYYYTQAFEVNIRADFTILKTQESISINAGFFVQQNYPLLFL</sequence>
<evidence type="ECO:0000313" key="2">
    <source>
        <dbReference type="Proteomes" id="UP000487757"/>
    </source>
</evidence>
<name>A0A7K0G0L0_9SPHI</name>
<dbReference type="EMBL" id="WKKH01000024">
    <property type="protein sequence ID" value="MRX77387.1"/>
    <property type="molecule type" value="Genomic_DNA"/>
</dbReference>
<comment type="caution">
    <text evidence="1">The sequence shown here is derived from an EMBL/GenBank/DDBJ whole genome shotgun (WGS) entry which is preliminary data.</text>
</comment>
<gene>
    <name evidence="1" type="ORF">GJU39_14970</name>
</gene>
<keyword evidence="2" id="KW-1185">Reference proteome</keyword>
<reference evidence="1 2" key="1">
    <citation type="submission" date="2019-11" db="EMBL/GenBank/DDBJ databases">
        <title>Pedobacter petrophilus genome.</title>
        <authorList>
            <person name="Feldbauer M.J."/>
            <person name="Newman J.D."/>
        </authorList>
    </citation>
    <scope>NUCLEOTIDE SEQUENCE [LARGE SCALE GENOMIC DNA]</scope>
    <source>
        <strain evidence="1 2">LMG 29686</strain>
    </source>
</reference>